<keyword evidence="5" id="KW-0998">Cell outer membrane</keyword>
<evidence type="ECO:0000256" key="1">
    <source>
        <dbReference type="ARBA" id="ARBA00004370"/>
    </source>
</evidence>
<dbReference type="EMBL" id="CABVLZ010000004">
    <property type="protein sequence ID" value="VVU95351.1"/>
    <property type="molecule type" value="Genomic_DNA"/>
</dbReference>
<evidence type="ECO:0000313" key="7">
    <source>
        <dbReference type="EMBL" id="VVU95351.1"/>
    </source>
</evidence>
<dbReference type="InterPro" id="IPR039910">
    <property type="entry name" value="D15-like"/>
</dbReference>
<evidence type="ECO:0000256" key="3">
    <source>
        <dbReference type="ARBA" id="ARBA00022729"/>
    </source>
</evidence>
<evidence type="ECO:0000256" key="4">
    <source>
        <dbReference type="ARBA" id="ARBA00023136"/>
    </source>
</evidence>
<evidence type="ECO:0000259" key="6">
    <source>
        <dbReference type="Pfam" id="PF01103"/>
    </source>
</evidence>
<name>A0A5E8CJA8_9ZZZZ</name>
<keyword evidence="2" id="KW-0812">Transmembrane</keyword>
<protein>
    <submittedName>
        <fullName evidence="7">Surface antigen</fullName>
    </submittedName>
</protein>
<dbReference type="Pfam" id="PF01103">
    <property type="entry name" value="Omp85"/>
    <property type="match status" value="1"/>
</dbReference>
<sequence>MSDIDFDEMEFFPINNDTINSREDEKKLKWIIVTKNYGIFYPSFGFTNLGRFYLGLGNSLPKEDYNIQSAINYTDDNKVMGNVQITGQNYLINIEKDSYDLGVIQYESKKLKNNNSDIIIEYAGMEYQYLTQYNECTDFRFTTMYKDINIRDKNDNKVTTGVYNSNNYNIGHNGKSDHVLAGISAEFEQDNRNYFDDYNLFPKEGDRRHLNLTQYLDVDNSPNFTHLSGSYQKLFNIHQKNVLAIDLNYQHLLDNYPLFMALGLGGVNSVRGYYDSGLATAEKIFQGSIEYRFPIKDSNKLKLWGHIFVDYGTDLDSQKDVPYQIGTVLGKDGENGGYGLGIIGMGFRENKETGQIMPIMPTPIRIDLAKANGGKKWKWHIDNEYHELIKKN</sequence>
<proteinExistence type="predicted"/>
<keyword evidence="4" id="KW-0472">Membrane</keyword>
<feature type="domain" description="Bacterial surface antigen (D15)" evidence="6">
    <location>
        <begin position="96"/>
        <end position="342"/>
    </location>
</feature>
<comment type="subcellular location">
    <subcellularLocation>
        <location evidence="1">Membrane</location>
    </subcellularLocation>
</comment>
<evidence type="ECO:0000256" key="5">
    <source>
        <dbReference type="ARBA" id="ARBA00023237"/>
    </source>
</evidence>
<dbReference type="AlphaFoldDB" id="A0A5E8CJA8"/>
<dbReference type="PANTHER" id="PTHR12815:SF47">
    <property type="entry name" value="TRANSLOCATION AND ASSEMBLY MODULE SUBUNIT TAMA"/>
    <property type="match status" value="1"/>
</dbReference>
<dbReference type="Gene3D" id="2.40.160.50">
    <property type="entry name" value="membrane protein fhac: a member of the omp85/tpsb transporter family"/>
    <property type="match status" value="1"/>
</dbReference>
<dbReference type="PANTHER" id="PTHR12815">
    <property type="entry name" value="SORTING AND ASSEMBLY MACHINERY SAMM50 PROTEIN FAMILY MEMBER"/>
    <property type="match status" value="1"/>
</dbReference>
<keyword evidence="3" id="KW-0732">Signal</keyword>
<dbReference type="InterPro" id="IPR000184">
    <property type="entry name" value="Bac_surfAg_D15"/>
</dbReference>
<gene>
    <name evidence="7" type="ORF">CPAV1605_1102</name>
</gene>
<evidence type="ECO:0000256" key="2">
    <source>
        <dbReference type="ARBA" id="ARBA00022692"/>
    </source>
</evidence>
<accession>A0A5E8CJA8</accession>
<organism evidence="7">
    <name type="scientific">seawater metagenome</name>
    <dbReference type="NCBI Taxonomy" id="1561972"/>
    <lineage>
        <taxon>unclassified sequences</taxon>
        <taxon>metagenomes</taxon>
        <taxon>ecological metagenomes</taxon>
    </lineage>
</organism>
<reference evidence="7" key="1">
    <citation type="submission" date="2019-09" db="EMBL/GenBank/DDBJ databases">
        <authorList>
            <person name="Needham M D."/>
        </authorList>
    </citation>
    <scope>NUCLEOTIDE SEQUENCE</scope>
</reference>
<dbReference type="GO" id="GO:0019867">
    <property type="term" value="C:outer membrane"/>
    <property type="evidence" value="ECO:0007669"/>
    <property type="project" value="InterPro"/>
</dbReference>